<dbReference type="PANTHER" id="PTHR44858">
    <property type="entry name" value="TETRATRICOPEPTIDE REPEAT PROTEIN 6"/>
    <property type="match status" value="1"/>
</dbReference>
<evidence type="ECO:0000313" key="6">
    <source>
        <dbReference type="Proteomes" id="UP000001399"/>
    </source>
</evidence>
<reference evidence="6" key="1">
    <citation type="journal article" date="2011" name="J. Bacteriol.">
        <title>Genome sequences of eight morphologically diverse alphaproteobacteria.</title>
        <authorList>
            <consortium name="US DOE Joint Genome Institute"/>
            <person name="Brown P.J."/>
            <person name="Kysela D.T."/>
            <person name="Buechlein A."/>
            <person name="Hemmerich C."/>
            <person name="Brun Y.V."/>
        </authorList>
    </citation>
    <scope>NUCLEOTIDE SEQUENCE [LARGE SCALE GENOMIC DNA]</scope>
    <source>
        <strain evidence="6">ATCC 17100 / ATH 3.1.1 / DSM 162 / LMG 4299</strain>
    </source>
</reference>
<feature type="chain" id="PRO_5003171744" evidence="4">
    <location>
        <begin position="23"/>
        <end position="178"/>
    </location>
</feature>
<keyword evidence="2 3" id="KW-0802">TPR repeat</keyword>
<name>E3I2U4_RHOVT</name>
<dbReference type="RefSeq" id="WP_013420897.1">
    <property type="nucleotide sequence ID" value="NC_014664.1"/>
</dbReference>
<keyword evidence="6" id="KW-1185">Reference proteome</keyword>
<dbReference type="PROSITE" id="PS50005">
    <property type="entry name" value="TPR"/>
    <property type="match status" value="2"/>
</dbReference>
<dbReference type="HOGENOM" id="CLU_1509478_0_0_5"/>
<proteinExistence type="predicted"/>
<accession>E3I2U4</accession>
<dbReference type="InterPro" id="IPR011990">
    <property type="entry name" value="TPR-like_helical_dom_sf"/>
</dbReference>
<dbReference type="Pfam" id="PF13432">
    <property type="entry name" value="TPR_16"/>
    <property type="match status" value="1"/>
</dbReference>
<evidence type="ECO:0000256" key="4">
    <source>
        <dbReference type="SAM" id="SignalP"/>
    </source>
</evidence>
<dbReference type="InterPro" id="IPR019734">
    <property type="entry name" value="TPR_rpt"/>
</dbReference>
<keyword evidence="4" id="KW-0732">Signal</keyword>
<sequence length="178" mass="19402">MRLSVKALLLSSFLVAPSSALLAQTADYDLCRDDESEAGLRIAACSRVIDDTKMPQDFRADAYLNRGEALADKGDFDAAIADETIALKIKPNFAEAHNLRAWIYFKAGKSREGLPDAERAVTLAPLDAHALDTRAHIYEALGRKEEALADYRRALSIDADLTESKDGVARLLAARPAL</sequence>
<dbReference type="OrthoDB" id="9814069at2"/>
<keyword evidence="1" id="KW-0677">Repeat</keyword>
<dbReference type="InterPro" id="IPR050498">
    <property type="entry name" value="Ycf3"/>
</dbReference>
<feature type="signal peptide" evidence="4">
    <location>
        <begin position="1"/>
        <end position="22"/>
    </location>
</feature>
<feature type="repeat" description="TPR" evidence="3">
    <location>
        <begin position="60"/>
        <end position="93"/>
    </location>
</feature>
<dbReference type="SUPFAM" id="SSF48452">
    <property type="entry name" value="TPR-like"/>
    <property type="match status" value="1"/>
</dbReference>
<dbReference type="STRING" id="648757.Rvan_3354"/>
<dbReference type="Pfam" id="PF13181">
    <property type="entry name" value="TPR_8"/>
    <property type="match status" value="1"/>
</dbReference>
<evidence type="ECO:0000256" key="1">
    <source>
        <dbReference type="ARBA" id="ARBA00022737"/>
    </source>
</evidence>
<organism evidence="5 6">
    <name type="scientific">Rhodomicrobium vannielii (strain ATCC 17100 / DSM 162 / LMG 4299 / NCIMB 10020 / ATH 3.1.1)</name>
    <dbReference type="NCBI Taxonomy" id="648757"/>
    <lineage>
        <taxon>Bacteria</taxon>
        <taxon>Pseudomonadati</taxon>
        <taxon>Pseudomonadota</taxon>
        <taxon>Alphaproteobacteria</taxon>
        <taxon>Hyphomicrobiales</taxon>
        <taxon>Hyphomicrobiaceae</taxon>
        <taxon>Rhodomicrobium</taxon>
    </lineage>
</organism>
<evidence type="ECO:0000313" key="5">
    <source>
        <dbReference type="EMBL" id="ADP72539.1"/>
    </source>
</evidence>
<dbReference type="SMART" id="SM00028">
    <property type="entry name" value="TPR"/>
    <property type="match status" value="3"/>
</dbReference>
<protein>
    <submittedName>
        <fullName evidence="5">Tetratricopeptide TPR_1 repeat-containing protein</fullName>
    </submittedName>
</protein>
<dbReference type="KEGG" id="rva:Rvan_3354"/>
<gene>
    <name evidence="5" type="ordered locus">Rvan_3354</name>
</gene>
<feature type="repeat" description="TPR" evidence="3">
    <location>
        <begin position="128"/>
        <end position="161"/>
    </location>
</feature>
<dbReference type="EMBL" id="CP002292">
    <property type="protein sequence ID" value="ADP72539.1"/>
    <property type="molecule type" value="Genomic_DNA"/>
</dbReference>
<dbReference type="Proteomes" id="UP000001399">
    <property type="component" value="Chromosome"/>
</dbReference>
<dbReference type="eggNOG" id="COG0457">
    <property type="taxonomic scope" value="Bacteria"/>
</dbReference>
<dbReference type="AlphaFoldDB" id="E3I2U4"/>
<evidence type="ECO:0000256" key="3">
    <source>
        <dbReference type="PROSITE-ProRule" id="PRU00339"/>
    </source>
</evidence>
<evidence type="ECO:0000256" key="2">
    <source>
        <dbReference type="ARBA" id="ARBA00022803"/>
    </source>
</evidence>
<dbReference type="Gene3D" id="1.25.40.10">
    <property type="entry name" value="Tetratricopeptide repeat domain"/>
    <property type="match status" value="1"/>
</dbReference>
<dbReference type="PANTHER" id="PTHR44858:SF1">
    <property type="entry name" value="UDP-N-ACETYLGLUCOSAMINE--PEPTIDE N-ACETYLGLUCOSAMINYLTRANSFERASE SPINDLY-RELATED"/>
    <property type="match status" value="1"/>
</dbReference>